<feature type="region of interest" description="Disordered" evidence="1">
    <location>
        <begin position="52"/>
        <end position="71"/>
    </location>
</feature>
<evidence type="ECO:0000313" key="3">
    <source>
        <dbReference type="Proteomes" id="UP000076837"/>
    </source>
</evidence>
<gene>
    <name evidence="2" type="ORF">ST47_g8855</name>
</gene>
<feature type="compositionally biased region" description="Polar residues" evidence="1">
    <location>
        <begin position="211"/>
        <end position="224"/>
    </location>
</feature>
<reference evidence="2 3" key="1">
    <citation type="journal article" date="2016" name="Sci. Rep.">
        <title>Draft genome sequencing and secretome analysis of fungal phytopathogen Ascochyta rabiei provides insight into the necrotrophic effector repertoire.</title>
        <authorList>
            <person name="Verma S."/>
            <person name="Gazara R.K."/>
            <person name="Nizam S."/>
            <person name="Parween S."/>
            <person name="Chattopadhyay D."/>
            <person name="Verma P.K."/>
        </authorList>
    </citation>
    <scope>NUCLEOTIDE SEQUENCE [LARGE SCALE GENOMIC DNA]</scope>
    <source>
        <strain evidence="2 3">ArDII</strain>
    </source>
</reference>
<feature type="region of interest" description="Disordered" evidence="1">
    <location>
        <begin position="160"/>
        <end position="224"/>
    </location>
</feature>
<dbReference type="OrthoDB" id="5209734at2759"/>
<proteinExistence type="predicted"/>
<feature type="compositionally biased region" description="Basic and acidic residues" evidence="1">
    <location>
        <begin position="181"/>
        <end position="208"/>
    </location>
</feature>
<evidence type="ECO:0000256" key="1">
    <source>
        <dbReference type="SAM" id="MobiDB-lite"/>
    </source>
</evidence>
<dbReference type="EMBL" id="JYNV01000288">
    <property type="protein sequence ID" value="KZM19983.1"/>
    <property type="molecule type" value="Genomic_DNA"/>
</dbReference>
<name>A0A162YDP3_DIDRA</name>
<sequence length="224" mass="23525">MSFLLRTTRFIASTTPRFSTPITQRTFSTTLKMSATIDSNLLSQITAAEKTLTKKDGPIPNGPTARAQKHVGQLLTAQVIREITDAEKEITGSERPTKGGPTAVAQSILTNEGTTGSSSNGTPITSNANPNQTSSNGPSGSEQHNGILDSATLHKITEAEKDITGKGRPVKGGPTAKAQQHAKEPITSEALHDITEGEKKITGGERVKGGPTSQAQSELGKSRN</sequence>
<dbReference type="Proteomes" id="UP000076837">
    <property type="component" value="Unassembled WGS sequence"/>
</dbReference>
<dbReference type="AlphaFoldDB" id="A0A162YDP3"/>
<evidence type="ECO:0000313" key="2">
    <source>
        <dbReference type="EMBL" id="KZM19983.1"/>
    </source>
</evidence>
<feature type="region of interest" description="Disordered" evidence="1">
    <location>
        <begin position="111"/>
        <end position="146"/>
    </location>
</feature>
<feature type="compositionally biased region" description="Polar residues" evidence="1">
    <location>
        <begin position="111"/>
        <end position="144"/>
    </location>
</feature>
<comment type="caution">
    <text evidence="2">The sequence shown here is derived from an EMBL/GenBank/DDBJ whole genome shotgun (WGS) entry which is preliminary data.</text>
</comment>
<protein>
    <submittedName>
        <fullName evidence="2">Uncharacterized protein</fullName>
    </submittedName>
</protein>
<accession>A0A162YDP3</accession>
<keyword evidence="3" id="KW-1185">Reference proteome</keyword>
<organism evidence="2 3">
    <name type="scientific">Didymella rabiei</name>
    <name type="common">Chickpea ascochyta blight fungus</name>
    <name type="synonym">Mycosphaerella rabiei</name>
    <dbReference type="NCBI Taxonomy" id="5454"/>
    <lineage>
        <taxon>Eukaryota</taxon>
        <taxon>Fungi</taxon>
        <taxon>Dikarya</taxon>
        <taxon>Ascomycota</taxon>
        <taxon>Pezizomycotina</taxon>
        <taxon>Dothideomycetes</taxon>
        <taxon>Pleosporomycetidae</taxon>
        <taxon>Pleosporales</taxon>
        <taxon>Pleosporineae</taxon>
        <taxon>Didymellaceae</taxon>
        <taxon>Ascochyta</taxon>
    </lineage>
</organism>